<dbReference type="InterPro" id="IPR008179">
    <property type="entry name" value="HisE"/>
</dbReference>
<organism evidence="12 13">
    <name type="scientific">Sesamum angolense</name>
    <dbReference type="NCBI Taxonomy" id="2727404"/>
    <lineage>
        <taxon>Eukaryota</taxon>
        <taxon>Viridiplantae</taxon>
        <taxon>Streptophyta</taxon>
        <taxon>Embryophyta</taxon>
        <taxon>Tracheophyta</taxon>
        <taxon>Spermatophyta</taxon>
        <taxon>Magnoliopsida</taxon>
        <taxon>eudicotyledons</taxon>
        <taxon>Gunneridae</taxon>
        <taxon>Pentapetalae</taxon>
        <taxon>asterids</taxon>
        <taxon>lamiids</taxon>
        <taxon>Lamiales</taxon>
        <taxon>Pedaliaceae</taxon>
        <taxon>Sesamum</taxon>
    </lineage>
</organism>
<evidence type="ECO:0000256" key="9">
    <source>
        <dbReference type="ARBA" id="ARBA00023102"/>
    </source>
</evidence>
<dbReference type="GO" id="GO:0005524">
    <property type="term" value="F:ATP binding"/>
    <property type="evidence" value="ECO:0007669"/>
    <property type="project" value="UniProtKB-KW"/>
</dbReference>
<comment type="caution">
    <text evidence="12">The sequence shown here is derived from an EMBL/GenBank/DDBJ whole genome shotgun (WGS) entry which is preliminary data.</text>
</comment>
<keyword evidence="7" id="KW-0378">Hydrolase</keyword>
<reference evidence="12" key="2">
    <citation type="journal article" date="2024" name="Plant">
        <title>Genomic evolution and insights into agronomic trait innovations of Sesamum species.</title>
        <authorList>
            <person name="Miao H."/>
            <person name="Wang L."/>
            <person name="Qu L."/>
            <person name="Liu H."/>
            <person name="Sun Y."/>
            <person name="Le M."/>
            <person name="Wang Q."/>
            <person name="Wei S."/>
            <person name="Zheng Y."/>
            <person name="Lin W."/>
            <person name="Duan Y."/>
            <person name="Cao H."/>
            <person name="Xiong S."/>
            <person name="Wang X."/>
            <person name="Wei L."/>
            <person name="Li C."/>
            <person name="Ma Q."/>
            <person name="Ju M."/>
            <person name="Zhao R."/>
            <person name="Li G."/>
            <person name="Mu C."/>
            <person name="Tian Q."/>
            <person name="Mei H."/>
            <person name="Zhang T."/>
            <person name="Gao T."/>
            <person name="Zhang H."/>
        </authorList>
    </citation>
    <scope>NUCLEOTIDE SEQUENCE</scope>
    <source>
        <strain evidence="12">K16</strain>
    </source>
</reference>
<dbReference type="Gene3D" id="1.10.287.1080">
    <property type="entry name" value="MazG-like"/>
    <property type="match status" value="1"/>
</dbReference>
<evidence type="ECO:0000256" key="3">
    <source>
        <dbReference type="ARBA" id="ARBA00005169"/>
    </source>
</evidence>
<dbReference type="InterPro" id="IPR021130">
    <property type="entry name" value="PRib-ATP_PPHydrolase-like"/>
</dbReference>
<evidence type="ECO:0000256" key="6">
    <source>
        <dbReference type="ARBA" id="ARBA00022741"/>
    </source>
</evidence>
<dbReference type="GO" id="GO:0004636">
    <property type="term" value="F:phosphoribosyl-ATP diphosphatase activity"/>
    <property type="evidence" value="ECO:0007669"/>
    <property type="project" value="UniProtKB-EC"/>
</dbReference>
<keyword evidence="5" id="KW-0028">Amino-acid biosynthesis</keyword>
<evidence type="ECO:0000256" key="1">
    <source>
        <dbReference type="ARBA" id="ARBA00000024"/>
    </source>
</evidence>
<keyword evidence="8" id="KW-0067">ATP-binding</keyword>
<evidence type="ECO:0000256" key="2">
    <source>
        <dbReference type="ARBA" id="ARBA00001460"/>
    </source>
</evidence>
<dbReference type="PANTHER" id="PTHR42945">
    <property type="entry name" value="HISTIDINE BIOSYNTHESIS BIFUNCTIONAL PROTEIN"/>
    <property type="match status" value="1"/>
</dbReference>
<evidence type="ECO:0000313" key="13">
    <source>
        <dbReference type="Proteomes" id="UP001289374"/>
    </source>
</evidence>
<dbReference type="Pfam" id="PF01502">
    <property type="entry name" value="PRA-CH"/>
    <property type="match status" value="1"/>
</dbReference>
<dbReference type="GO" id="GO:0000105">
    <property type="term" value="P:L-histidine biosynthetic process"/>
    <property type="evidence" value="ECO:0007669"/>
    <property type="project" value="UniProtKB-KW"/>
</dbReference>
<name>A0AAE1WZ93_9LAMI</name>
<dbReference type="CDD" id="cd11534">
    <property type="entry name" value="NTP-PPase_HisIE_like"/>
    <property type="match status" value="1"/>
</dbReference>
<comment type="pathway">
    <text evidence="4">Amino-acid biosynthesis; L-histidine biosynthesis; L-histidine from 5-phospho-alpha-D-ribose 1-diphosphate: step 2/9.</text>
</comment>
<protein>
    <submittedName>
        <fullName evidence="12">Histidine biosynthesis bifunctional protein hisIE, chloroplastic</fullName>
    </submittedName>
</protein>
<dbReference type="AlphaFoldDB" id="A0AAE1WZ93"/>
<dbReference type="InterPro" id="IPR002496">
    <property type="entry name" value="PRib_AMP_CycHydrolase_dom"/>
</dbReference>
<evidence type="ECO:0000256" key="10">
    <source>
        <dbReference type="ARBA" id="ARBA00023268"/>
    </source>
</evidence>
<evidence type="ECO:0000313" key="12">
    <source>
        <dbReference type="EMBL" id="KAK4402414.1"/>
    </source>
</evidence>
<feature type="domain" description="Phosphoribosyl-AMP cyclohydrolase" evidence="11">
    <location>
        <begin position="212"/>
        <end position="285"/>
    </location>
</feature>
<dbReference type="SUPFAM" id="SSF101386">
    <property type="entry name" value="all-alpha NTP pyrophosphatases"/>
    <property type="match status" value="1"/>
</dbReference>
<dbReference type="InterPro" id="IPR038019">
    <property type="entry name" value="PRib_AMP_CycHydrolase_sf"/>
</dbReference>
<evidence type="ECO:0000259" key="11">
    <source>
        <dbReference type="Pfam" id="PF01502"/>
    </source>
</evidence>
<accession>A0AAE1WZ93</accession>
<dbReference type="NCBIfam" id="TIGR03188">
    <property type="entry name" value="histidine_hisI"/>
    <property type="match status" value="1"/>
</dbReference>
<evidence type="ECO:0000256" key="7">
    <source>
        <dbReference type="ARBA" id="ARBA00022801"/>
    </source>
</evidence>
<dbReference type="Gene3D" id="3.10.20.810">
    <property type="entry name" value="Phosphoribosyl-AMP cyclohydrolase"/>
    <property type="match status" value="1"/>
</dbReference>
<proteinExistence type="predicted"/>
<evidence type="ECO:0000256" key="8">
    <source>
        <dbReference type="ARBA" id="ARBA00022840"/>
    </source>
</evidence>
<sequence length="412" mass="45887">MGADIKAGFFFSLFDCCICVADKDSDISSPIGFLLRSQFSKPDIIAFEGSSKLMAVPYTNCFQLPKVSSKCRLLCSSTRLCARFSPMHASLGTSEPALRLEAKGGSTYCLSAHESYISLLSLMCVCCEVFIIRFKHQMLVRCSPVYYGECCYISGKQKIGKADDRHRQVSTAVLVAETVECLVDPLLDSVKWDDKGLAVAIAQNVDTGAVLMQGFANREALLKTISSRRATFYSRSRSSLWTKGETSMNFINVHDIFLDCDRDSIIYLGKPDGPTCHTGAETCYYTSVDDSLNDPQVDDNRLVLTTLYLLESTISKRKEELSGSAEGKPSWTKRLLLDEKLLCTKIREEADELCRTLEENEDPSRTASEMADVLYHAMVLLARKGVKVEDVLQVLRLRFTQSGIEEKSSRKS</sequence>
<comment type="catalytic activity">
    <reaction evidence="1">
        <text>1-(5-phospho-beta-D-ribosyl)-5'-AMP + H2O = 1-(5-phospho-beta-D-ribosyl)-5-[(5-phospho-beta-D-ribosylamino)methylideneamino]imidazole-4-carboxamide</text>
        <dbReference type="Rhea" id="RHEA:20049"/>
        <dbReference type="ChEBI" id="CHEBI:15377"/>
        <dbReference type="ChEBI" id="CHEBI:58435"/>
        <dbReference type="ChEBI" id="CHEBI:59457"/>
        <dbReference type="EC" id="3.5.4.19"/>
    </reaction>
</comment>
<dbReference type="SUPFAM" id="SSF141734">
    <property type="entry name" value="HisI-like"/>
    <property type="match status" value="1"/>
</dbReference>
<evidence type="ECO:0000256" key="5">
    <source>
        <dbReference type="ARBA" id="ARBA00022605"/>
    </source>
</evidence>
<evidence type="ECO:0000256" key="4">
    <source>
        <dbReference type="ARBA" id="ARBA00005204"/>
    </source>
</evidence>
<dbReference type="EMBL" id="JACGWL010000005">
    <property type="protein sequence ID" value="KAK4402414.1"/>
    <property type="molecule type" value="Genomic_DNA"/>
</dbReference>
<comment type="catalytic activity">
    <reaction evidence="2">
        <text>1-(5-phospho-beta-D-ribosyl)-ATP + H2O = 1-(5-phospho-beta-D-ribosyl)-5'-AMP + diphosphate + H(+)</text>
        <dbReference type="Rhea" id="RHEA:22828"/>
        <dbReference type="ChEBI" id="CHEBI:15377"/>
        <dbReference type="ChEBI" id="CHEBI:15378"/>
        <dbReference type="ChEBI" id="CHEBI:33019"/>
        <dbReference type="ChEBI" id="CHEBI:59457"/>
        <dbReference type="ChEBI" id="CHEBI:73183"/>
        <dbReference type="EC" id="3.6.1.31"/>
    </reaction>
</comment>
<keyword evidence="6" id="KW-0547">Nucleotide-binding</keyword>
<dbReference type="GO" id="GO:0004635">
    <property type="term" value="F:phosphoribosyl-AMP cyclohydrolase activity"/>
    <property type="evidence" value="ECO:0007669"/>
    <property type="project" value="UniProtKB-EC"/>
</dbReference>
<keyword evidence="13" id="KW-1185">Reference proteome</keyword>
<keyword evidence="9" id="KW-0368">Histidine biosynthesis</keyword>
<comment type="pathway">
    <text evidence="3">Amino-acid biosynthesis; L-histidine biosynthesis; L-histidine from 5-phospho-alpha-D-ribose 1-diphosphate: step 3/9.</text>
</comment>
<gene>
    <name evidence="12" type="ORF">Sango_0982100</name>
</gene>
<keyword evidence="10" id="KW-0511">Multifunctional enzyme</keyword>
<dbReference type="PANTHER" id="PTHR42945:SF1">
    <property type="entry name" value="HISTIDINE BIOSYNTHESIS BIFUNCTIONAL PROTEIN HIS7"/>
    <property type="match status" value="1"/>
</dbReference>
<dbReference type="Pfam" id="PF01503">
    <property type="entry name" value="PRA-PH"/>
    <property type="match status" value="1"/>
</dbReference>
<reference evidence="12" key="1">
    <citation type="submission" date="2020-06" db="EMBL/GenBank/DDBJ databases">
        <authorList>
            <person name="Li T."/>
            <person name="Hu X."/>
            <person name="Zhang T."/>
            <person name="Song X."/>
            <person name="Zhang H."/>
            <person name="Dai N."/>
            <person name="Sheng W."/>
            <person name="Hou X."/>
            <person name="Wei L."/>
        </authorList>
    </citation>
    <scope>NUCLEOTIDE SEQUENCE</scope>
    <source>
        <strain evidence="12">K16</strain>
        <tissue evidence="12">Leaf</tissue>
    </source>
</reference>
<dbReference type="FunFam" id="3.10.20.810:FF:000001">
    <property type="entry name" value="Histidine biosynthesis bifunctional protein HisIE"/>
    <property type="match status" value="1"/>
</dbReference>
<dbReference type="Proteomes" id="UP001289374">
    <property type="component" value="Unassembled WGS sequence"/>
</dbReference>